<dbReference type="OrthoDB" id="437960at2759"/>
<evidence type="ECO:0008006" key="3">
    <source>
        <dbReference type="Google" id="ProtNLM"/>
    </source>
</evidence>
<dbReference type="Proteomes" id="UP000299102">
    <property type="component" value="Unassembled WGS sequence"/>
</dbReference>
<sequence>MGPKNCGTVEGKGIYRSAQGDSYSSNWQNNNLPFDEKSYIKYPDGSKYEGHLNNWMYTGKGMYTFPDGSSMECNFEQNCPTGEIVLRDPNGHLWKGKADLGYGWMEPTNHYYNILVKQREQDEGMKEKMNQSNREQQADSKLGSQIQEIAWASTPCLARAAKYDWLLRQLAIASERHFSNRWEWSIFIRNIINEYNSDDISKDIISLFENTFPLVPTRCEVFGRVQTARFRVRVTKPRVLRTQGPYVA</sequence>
<accession>A0A4C1VQ90</accession>
<comment type="caution">
    <text evidence="1">The sequence shown here is derived from an EMBL/GenBank/DDBJ whole genome shotgun (WGS) entry which is preliminary data.</text>
</comment>
<keyword evidence="2" id="KW-1185">Reference proteome</keyword>
<dbReference type="PANTHER" id="PTHR46917">
    <property type="entry name" value="MORN REPEAT-CONTAINING PROTEIN 2"/>
    <property type="match status" value="1"/>
</dbReference>
<dbReference type="EMBL" id="BGZK01000375">
    <property type="protein sequence ID" value="GBP40034.1"/>
    <property type="molecule type" value="Genomic_DNA"/>
</dbReference>
<dbReference type="PANTHER" id="PTHR46917:SF1">
    <property type="entry name" value="MORN REPEAT-CONTAINING PROTEIN 2"/>
    <property type="match status" value="1"/>
</dbReference>
<proteinExistence type="predicted"/>
<name>A0A4C1VQ90_EUMVA</name>
<dbReference type="InterPro" id="IPR052849">
    <property type="entry name" value="MORN_repeat_protein"/>
</dbReference>
<dbReference type="Gene3D" id="2.20.110.10">
    <property type="entry name" value="Histone H3 K4-specific methyltransferase SET7/9 N-terminal domain"/>
    <property type="match status" value="1"/>
</dbReference>
<dbReference type="AlphaFoldDB" id="A0A4C1VQ90"/>
<dbReference type="SUPFAM" id="SSF82185">
    <property type="entry name" value="Histone H3 K4-specific methyltransferase SET7/9 N-terminal domain"/>
    <property type="match status" value="1"/>
</dbReference>
<gene>
    <name evidence="1" type="ORF">EVAR_19162_1</name>
</gene>
<reference evidence="1 2" key="1">
    <citation type="journal article" date="2019" name="Commun. Biol.">
        <title>The bagworm genome reveals a unique fibroin gene that provides high tensile strength.</title>
        <authorList>
            <person name="Kono N."/>
            <person name="Nakamura H."/>
            <person name="Ohtoshi R."/>
            <person name="Tomita M."/>
            <person name="Numata K."/>
            <person name="Arakawa K."/>
        </authorList>
    </citation>
    <scope>NUCLEOTIDE SEQUENCE [LARGE SCALE GENOMIC DNA]</scope>
</reference>
<dbReference type="STRING" id="151549.A0A4C1VQ90"/>
<protein>
    <recommendedName>
        <fullName evidence="3">MORN repeat-containing protein 5</fullName>
    </recommendedName>
</protein>
<evidence type="ECO:0000313" key="1">
    <source>
        <dbReference type="EMBL" id="GBP40034.1"/>
    </source>
</evidence>
<evidence type="ECO:0000313" key="2">
    <source>
        <dbReference type="Proteomes" id="UP000299102"/>
    </source>
</evidence>
<organism evidence="1 2">
    <name type="scientific">Eumeta variegata</name>
    <name type="common">Bagworm moth</name>
    <name type="synonym">Eumeta japonica</name>
    <dbReference type="NCBI Taxonomy" id="151549"/>
    <lineage>
        <taxon>Eukaryota</taxon>
        <taxon>Metazoa</taxon>
        <taxon>Ecdysozoa</taxon>
        <taxon>Arthropoda</taxon>
        <taxon>Hexapoda</taxon>
        <taxon>Insecta</taxon>
        <taxon>Pterygota</taxon>
        <taxon>Neoptera</taxon>
        <taxon>Endopterygota</taxon>
        <taxon>Lepidoptera</taxon>
        <taxon>Glossata</taxon>
        <taxon>Ditrysia</taxon>
        <taxon>Tineoidea</taxon>
        <taxon>Psychidae</taxon>
        <taxon>Oiketicinae</taxon>
        <taxon>Eumeta</taxon>
    </lineage>
</organism>